<keyword evidence="1" id="KW-0539">Nucleus</keyword>
<dbReference type="EMBL" id="PXOA01000053">
    <property type="protein sequence ID" value="RFU81359.1"/>
    <property type="molecule type" value="Genomic_DNA"/>
</dbReference>
<reference evidence="3 4" key="1">
    <citation type="journal article" date="2018" name="PLoS Pathog.">
        <title>Evolution of structural diversity of trichothecenes, a family of toxins produced by plant pathogenic and entomopathogenic fungi.</title>
        <authorList>
            <person name="Proctor R.H."/>
            <person name="McCormick S.P."/>
            <person name="Kim H.S."/>
            <person name="Cardoza R.E."/>
            <person name="Stanley A.M."/>
            <person name="Lindo L."/>
            <person name="Kelly A."/>
            <person name="Brown D.W."/>
            <person name="Lee T."/>
            <person name="Vaughan M.M."/>
            <person name="Alexander N.J."/>
            <person name="Busman M."/>
            <person name="Gutierrez S."/>
        </authorList>
    </citation>
    <scope>NUCLEOTIDE SEQUENCE [LARGE SCALE GENOMIC DNA]</scope>
    <source>
        <strain evidence="3 4">IBT 40837</strain>
    </source>
</reference>
<organism evidence="3 4">
    <name type="scientific">Trichoderma arundinaceum</name>
    <dbReference type="NCBI Taxonomy" id="490622"/>
    <lineage>
        <taxon>Eukaryota</taxon>
        <taxon>Fungi</taxon>
        <taxon>Dikarya</taxon>
        <taxon>Ascomycota</taxon>
        <taxon>Pezizomycotina</taxon>
        <taxon>Sordariomycetes</taxon>
        <taxon>Hypocreomycetidae</taxon>
        <taxon>Hypocreales</taxon>
        <taxon>Hypocreaceae</taxon>
        <taxon>Trichoderma</taxon>
    </lineage>
</organism>
<dbReference type="PANTHER" id="PTHR46910">
    <property type="entry name" value="TRANSCRIPTION FACTOR PDR1"/>
    <property type="match status" value="1"/>
</dbReference>
<keyword evidence="3" id="KW-0560">Oxidoreductase</keyword>
<dbReference type="InterPro" id="IPR050987">
    <property type="entry name" value="AtrR-like"/>
</dbReference>
<evidence type="ECO:0000259" key="2">
    <source>
        <dbReference type="PROSITE" id="PS50048"/>
    </source>
</evidence>
<evidence type="ECO:0000256" key="1">
    <source>
        <dbReference type="ARBA" id="ARBA00023242"/>
    </source>
</evidence>
<gene>
    <name evidence="3" type="ORF">TARUN_842</name>
</gene>
<keyword evidence="4" id="KW-1185">Reference proteome</keyword>
<dbReference type="AlphaFoldDB" id="A0A395NZ82"/>
<dbReference type="PANTHER" id="PTHR46910:SF13">
    <property type="entry name" value="SPECIFIC TRANSCRIPTION FACTOR, PUTATIVE (AFU_ORTHOLOGUE AFUA_4G06190)-RELATED"/>
    <property type="match status" value="1"/>
</dbReference>
<dbReference type="GO" id="GO:0008270">
    <property type="term" value="F:zinc ion binding"/>
    <property type="evidence" value="ECO:0007669"/>
    <property type="project" value="InterPro"/>
</dbReference>
<dbReference type="PROSITE" id="PS50048">
    <property type="entry name" value="ZN2_CY6_FUNGAL_2"/>
    <property type="match status" value="1"/>
</dbReference>
<dbReference type="SUPFAM" id="SSF57701">
    <property type="entry name" value="Zn2/Cys6 DNA-binding domain"/>
    <property type="match status" value="1"/>
</dbReference>
<dbReference type="SMART" id="SM00066">
    <property type="entry name" value="GAL4"/>
    <property type="match status" value="1"/>
</dbReference>
<dbReference type="InterPro" id="IPR001138">
    <property type="entry name" value="Zn2Cys6_DnaBD"/>
</dbReference>
<dbReference type="Gene3D" id="4.10.240.10">
    <property type="entry name" value="Zn(2)-C6 fungal-type DNA-binding domain"/>
    <property type="match status" value="1"/>
</dbReference>
<comment type="caution">
    <text evidence="3">The sequence shown here is derived from an EMBL/GenBank/DDBJ whole genome shotgun (WGS) entry which is preliminary data.</text>
</comment>
<dbReference type="CDD" id="cd00067">
    <property type="entry name" value="GAL4"/>
    <property type="match status" value="1"/>
</dbReference>
<dbReference type="STRING" id="490622.A0A395NZ82"/>
<keyword evidence="3" id="KW-0223">Dioxygenase</keyword>
<dbReference type="PROSITE" id="PS00463">
    <property type="entry name" value="ZN2_CY6_FUNGAL_1"/>
    <property type="match status" value="1"/>
</dbReference>
<feature type="domain" description="Zn(2)-C6 fungal-type" evidence="2">
    <location>
        <begin position="21"/>
        <end position="51"/>
    </location>
</feature>
<sequence length="348" mass="38646">MLSSNDKAVGVRKRDRYIAYACNRCRTAKVRCNGKLPCSYCIARDPASCRYRNPRAVDETSQQEQALQQVQRAESSSNFSIQATNDKGIGSTGYDNLRMLLQHQNHKLDTILERVSNIETGQRVQQDGNIGSPGNVQLECEEPLPVIQSSTSAFFCIHIIDANFKRLEESAETTLPQKDRKASSPSSFSILHDQIFDEIAADIGEWDDGESGMKPPNPSAVLQNVSTYPLDNLEVAEIIRLVQKYHDTVGIMYPVADVTGMLDLIENADTVDNRNDVYSRGGSLCLRRGEETILQMMVAIALAAENENGSYLIQSLHDNVLPDAQHMVWSTKTDLQGLVLLALVVRVD</sequence>
<dbReference type="GO" id="GO:0000981">
    <property type="term" value="F:DNA-binding transcription factor activity, RNA polymerase II-specific"/>
    <property type="evidence" value="ECO:0007669"/>
    <property type="project" value="InterPro"/>
</dbReference>
<dbReference type="GO" id="GO:0051213">
    <property type="term" value="F:dioxygenase activity"/>
    <property type="evidence" value="ECO:0007669"/>
    <property type="project" value="UniProtKB-KW"/>
</dbReference>
<dbReference type="Proteomes" id="UP000266272">
    <property type="component" value="Unassembled WGS sequence"/>
</dbReference>
<dbReference type="Pfam" id="PF00172">
    <property type="entry name" value="Zn_clus"/>
    <property type="match status" value="1"/>
</dbReference>
<evidence type="ECO:0000313" key="4">
    <source>
        <dbReference type="Proteomes" id="UP000266272"/>
    </source>
</evidence>
<name>A0A395NZ82_TRIAR</name>
<protein>
    <submittedName>
        <fullName evidence="3">Catechol dioxygenase</fullName>
    </submittedName>
</protein>
<accession>A0A395NZ82</accession>
<proteinExistence type="predicted"/>
<dbReference type="InterPro" id="IPR036864">
    <property type="entry name" value="Zn2-C6_fun-type_DNA-bd_sf"/>
</dbReference>
<dbReference type="OrthoDB" id="4884365at2759"/>
<evidence type="ECO:0000313" key="3">
    <source>
        <dbReference type="EMBL" id="RFU81359.1"/>
    </source>
</evidence>